<dbReference type="Pfam" id="PF01263">
    <property type="entry name" value="Aldose_epim"/>
    <property type="match status" value="1"/>
</dbReference>
<dbReference type="Proteomes" id="UP000054270">
    <property type="component" value="Unassembled WGS sequence"/>
</dbReference>
<evidence type="ECO:0000313" key="2">
    <source>
        <dbReference type="Proteomes" id="UP000054270"/>
    </source>
</evidence>
<accession>A0A0D2KZC7</accession>
<dbReference type="InterPro" id="IPR014718">
    <property type="entry name" value="GH-type_carb-bd"/>
</dbReference>
<dbReference type="AlphaFoldDB" id="A0A0D2KZC7"/>
<dbReference type="SUPFAM" id="SSF74650">
    <property type="entry name" value="Galactose mutarotase-like"/>
    <property type="match status" value="1"/>
</dbReference>
<dbReference type="GO" id="GO:0033499">
    <property type="term" value="P:galactose catabolic process via UDP-galactose, Leloir pathway"/>
    <property type="evidence" value="ECO:0007669"/>
    <property type="project" value="TreeGrafter"/>
</dbReference>
<dbReference type="Gene3D" id="2.70.98.10">
    <property type="match status" value="1"/>
</dbReference>
<dbReference type="PANTHER" id="PTHR10091">
    <property type="entry name" value="ALDOSE-1-EPIMERASE"/>
    <property type="match status" value="1"/>
</dbReference>
<dbReference type="OMA" id="HWGFNLE"/>
<evidence type="ECO:0000313" key="1">
    <source>
        <dbReference type="EMBL" id="KJA19827.1"/>
    </source>
</evidence>
<dbReference type="EMBL" id="KN817573">
    <property type="protein sequence ID" value="KJA19827.1"/>
    <property type="molecule type" value="Genomic_DNA"/>
</dbReference>
<dbReference type="GO" id="GO:0004034">
    <property type="term" value="F:aldose 1-epimerase activity"/>
    <property type="evidence" value="ECO:0007669"/>
    <property type="project" value="TreeGrafter"/>
</dbReference>
<name>A0A0D2KZC7_HYPSF</name>
<sequence length="435" mass="47483">MSEFQPILLTLPDAQIQPSLAVEVLPYGFTIHKFVVQVDGRTHDIVIGPESPSDHKTQKYTNSIVGRYANRIPVGTHVLERNGFTSHLTTLTNESPEVSLHGGPVGYDALPWTLVTEDSPATLFSATELQRIKALDQSSYSIFRLRSPSGDQGYPGTLLIEAFVGLIAPGKAHLHERSTGSDDVEYSLGSLVLIYRAKLEEPDLVTPVNLTQHWGFNLEASLRDEAPDSLSIKNHILSIKSNHIAELASNSLGTGNYIPATPAHAHDSKAIGHRMPPSGYDDYYLFKEKANSAIPTRVPLSSFTDSSDLVADLLRDSDDKERGTRAEPAVKLASNKSGIKLVFDSNQHGAMFYSNSMSNAAKGARKKIHGGSGVRDNGDAYGPGTAAFIEFHHPLAAFLEPKNKDSEDTLLTSAELYHNYVRCDVLFKATNQADY</sequence>
<dbReference type="STRING" id="945553.A0A0D2KZC7"/>
<dbReference type="PANTHER" id="PTHR10091:SF0">
    <property type="entry name" value="GALACTOSE MUTAROTASE"/>
    <property type="match status" value="1"/>
</dbReference>
<keyword evidence="2" id="KW-1185">Reference proteome</keyword>
<evidence type="ECO:0008006" key="3">
    <source>
        <dbReference type="Google" id="ProtNLM"/>
    </source>
</evidence>
<gene>
    <name evidence="1" type="ORF">HYPSUDRAFT_217422</name>
</gene>
<dbReference type="InterPro" id="IPR011013">
    <property type="entry name" value="Gal_mutarotase_sf_dom"/>
</dbReference>
<reference evidence="2" key="1">
    <citation type="submission" date="2014-04" db="EMBL/GenBank/DDBJ databases">
        <title>Evolutionary Origins and Diversification of the Mycorrhizal Mutualists.</title>
        <authorList>
            <consortium name="DOE Joint Genome Institute"/>
            <consortium name="Mycorrhizal Genomics Consortium"/>
            <person name="Kohler A."/>
            <person name="Kuo A."/>
            <person name="Nagy L.G."/>
            <person name="Floudas D."/>
            <person name="Copeland A."/>
            <person name="Barry K.W."/>
            <person name="Cichocki N."/>
            <person name="Veneault-Fourrey C."/>
            <person name="LaButti K."/>
            <person name="Lindquist E.A."/>
            <person name="Lipzen A."/>
            <person name="Lundell T."/>
            <person name="Morin E."/>
            <person name="Murat C."/>
            <person name="Riley R."/>
            <person name="Ohm R."/>
            <person name="Sun H."/>
            <person name="Tunlid A."/>
            <person name="Henrissat B."/>
            <person name="Grigoriev I.V."/>
            <person name="Hibbett D.S."/>
            <person name="Martin F."/>
        </authorList>
    </citation>
    <scope>NUCLEOTIDE SEQUENCE [LARGE SCALE GENOMIC DNA]</scope>
    <source>
        <strain evidence="2">FD-334 SS-4</strain>
    </source>
</reference>
<dbReference type="InterPro" id="IPR008183">
    <property type="entry name" value="Aldose_1/G6P_1-epimerase"/>
</dbReference>
<organism evidence="1 2">
    <name type="scientific">Hypholoma sublateritium (strain FD-334 SS-4)</name>
    <dbReference type="NCBI Taxonomy" id="945553"/>
    <lineage>
        <taxon>Eukaryota</taxon>
        <taxon>Fungi</taxon>
        <taxon>Dikarya</taxon>
        <taxon>Basidiomycota</taxon>
        <taxon>Agaricomycotina</taxon>
        <taxon>Agaricomycetes</taxon>
        <taxon>Agaricomycetidae</taxon>
        <taxon>Agaricales</taxon>
        <taxon>Agaricineae</taxon>
        <taxon>Strophariaceae</taxon>
        <taxon>Hypholoma</taxon>
    </lineage>
</organism>
<dbReference type="GO" id="GO:0006006">
    <property type="term" value="P:glucose metabolic process"/>
    <property type="evidence" value="ECO:0007669"/>
    <property type="project" value="TreeGrafter"/>
</dbReference>
<protein>
    <recommendedName>
        <fullName evidence="3">Galactose mutarotase-like protein</fullName>
    </recommendedName>
</protein>
<proteinExistence type="predicted"/>
<dbReference type="OrthoDB" id="274691at2759"/>
<dbReference type="GO" id="GO:0030246">
    <property type="term" value="F:carbohydrate binding"/>
    <property type="evidence" value="ECO:0007669"/>
    <property type="project" value="InterPro"/>
</dbReference>